<dbReference type="InterPro" id="IPR050272">
    <property type="entry name" value="Isochorismatase-like_hydrls"/>
</dbReference>
<keyword evidence="1 3" id="KW-0378">Hydrolase</keyword>
<organism evidence="3 4">
    <name type="scientific">Oceanibacterium hippocampi</name>
    <dbReference type="NCBI Taxonomy" id="745714"/>
    <lineage>
        <taxon>Bacteria</taxon>
        <taxon>Pseudomonadati</taxon>
        <taxon>Pseudomonadota</taxon>
        <taxon>Alphaproteobacteria</taxon>
        <taxon>Sneathiellales</taxon>
        <taxon>Sneathiellaceae</taxon>
        <taxon>Oceanibacterium</taxon>
    </lineage>
</organism>
<dbReference type="Pfam" id="PF00857">
    <property type="entry name" value="Isochorismatase"/>
    <property type="match status" value="1"/>
</dbReference>
<evidence type="ECO:0000256" key="1">
    <source>
        <dbReference type="ARBA" id="ARBA00022801"/>
    </source>
</evidence>
<dbReference type="AlphaFoldDB" id="A0A1Y5THH9"/>
<name>A0A1Y5THH9_9PROT</name>
<dbReference type="Proteomes" id="UP000193200">
    <property type="component" value="Unassembled WGS sequence"/>
</dbReference>
<reference evidence="3 4" key="1">
    <citation type="submission" date="2017-03" db="EMBL/GenBank/DDBJ databases">
        <authorList>
            <person name="Afonso C.L."/>
            <person name="Miller P.J."/>
            <person name="Scott M.A."/>
            <person name="Spackman E."/>
            <person name="Goraichik I."/>
            <person name="Dimitrov K.M."/>
            <person name="Suarez D.L."/>
            <person name="Swayne D.E."/>
        </authorList>
    </citation>
    <scope>NUCLEOTIDE SEQUENCE [LARGE SCALE GENOMIC DNA]</scope>
    <source>
        <strain evidence="3 4">CECT 7691</strain>
    </source>
</reference>
<dbReference type="Gene3D" id="3.40.50.850">
    <property type="entry name" value="Isochorismatase-like"/>
    <property type="match status" value="1"/>
</dbReference>
<protein>
    <submittedName>
        <fullName evidence="3">Peroxyureidoacrylate/ureidoacrylate amidohydrolase RutB</fullName>
        <ecNumber evidence="3">3.5.1.110</ecNumber>
    </submittedName>
</protein>
<dbReference type="OrthoDB" id="9791276at2"/>
<dbReference type="PANTHER" id="PTHR43540:SF6">
    <property type="entry name" value="ISOCHORISMATASE-LIKE DOMAIN-CONTAINING PROTEIN"/>
    <property type="match status" value="1"/>
</dbReference>
<gene>
    <name evidence="3" type="primary">rutB_2</name>
    <name evidence="3" type="ORF">OCH7691_02898</name>
</gene>
<proteinExistence type="predicted"/>
<dbReference type="PANTHER" id="PTHR43540">
    <property type="entry name" value="PEROXYUREIDOACRYLATE/UREIDOACRYLATE AMIDOHYDROLASE-RELATED"/>
    <property type="match status" value="1"/>
</dbReference>
<accession>A0A1Y5THH9</accession>
<dbReference type="InParanoid" id="A0A1Y5THH9"/>
<evidence type="ECO:0000313" key="3">
    <source>
        <dbReference type="EMBL" id="SLN64180.1"/>
    </source>
</evidence>
<dbReference type="SUPFAM" id="SSF52499">
    <property type="entry name" value="Isochorismatase-like hydrolases"/>
    <property type="match status" value="1"/>
</dbReference>
<dbReference type="InterPro" id="IPR036380">
    <property type="entry name" value="Isochorismatase-like_sf"/>
</dbReference>
<keyword evidence="4" id="KW-1185">Reference proteome</keyword>
<sequence>MASEPAIAADVAPAERLRDPALLIVDMQNDFVRPGAPLEVPDAIATIAPIRRLLDAFRARRRPVVFTRFLAREEPDLLWLWSPQCRPDTKCCWKDHRRAYGDTRDLLGCADVIDELAPESDEIIIDKYGYGAFHGTDLDSRLRALGVGSLLVTGTVTQICVEETAREAFHHGYRTTMVSDAVSSFAPDLHDAALTNFGMKFGWVADTETVLSWL</sequence>
<dbReference type="EMBL" id="FWFR01000002">
    <property type="protein sequence ID" value="SLN64180.1"/>
    <property type="molecule type" value="Genomic_DNA"/>
</dbReference>
<dbReference type="GO" id="GO:0016787">
    <property type="term" value="F:hydrolase activity"/>
    <property type="evidence" value="ECO:0007669"/>
    <property type="project" value="UniProtKB-KW"/>
</dbReference>
<dbReference type="CDD" id="cd00431">
    <property type="entry name" value="cysteine_hydrolases"/>
    <property type="match status" value="1"/>
</dbReference>
<dbReference type="InterPro" id="IPR000868">
    <property type="entry name" value="Isochorismatase-like_dom"/>
</dbReference>
<evidence type="ECO:0000259" key="2">
    <source>
        <dbReference type="Pfam" id="PF00857"/>
    </source>
</evidence>
<dbReference type="RefSeq" id="WP_139839706.1">
    <property type="nucleotide sequence ID" value="NZ_FWFR01000002.1"/>
</dbReference>
<dbReference type="EC" id="3.5.1.110" evidence="3"/>
<feature type="domain" description="Isochorismatase-like" evidence="2">
    <location>
        <begin position="21"/>
        <end position="208"/>
    </location>
</feature>
<evidence type="ECO:0000313" key="4">
    <source>
        <dbReference type="Proteomes" id="UP000193200"/>
    </source>
</evidence>